<keyword evidence="7" id="KW-1185">Reference proteome</keyword>
<name>A0A344J625_9GAMM</name>
<comment type="similarity">
    <text evidence="1">Belongs to the 'phage' integrase family.</text>
</comment>
<evidence type="ECO:0000313" key="6">
    <source>
        <dbReference type="EMBL" id="AXA84485.1"/>
    </source>
</evidence>
<protein>
    <recommendedName>
        <fullName evidence="5">Tyr recombinase domain-containing protein</fullName>
    </recommendedName>
</protein>
<dbReference type="InterPro" id="IPR011010">
    <property type="entry name" value="DNA_brk_join_enz"/>
</dbReference>
<dbReference type="Pfam" id="PF00589">
    <property type="entry name" value="Phage_integrase"/>
    <property type="match status" value="1"/>
</dbReference>
<dbReference type="InterPro" id="IPR004107">
    <property type="entry name" value="Integrase_SAM-like_N"/>
</dbReference>
<reference evidence="7" key="1">
    <citation type="submission" date="2018-05" db="EMBL/GenBank/DDBJ databases">
        <title>Luteimonas pekinense sp. nov., isolated from human Meibomian gland secretions, Beijing, China.</title>
        <authorList>
            <person name="Wen T."/>
            <person name="Bai H."/>
            <person name="Lv H."/>
        </authorList>
    </citation>
    <scope>NUCLEOTIDE SEQUENCE [LARGE SCALE GENOMIC DNA]</scope>
    <source>
        <strain evidence="7">83-4</strain>
    </source>
</reference>
<dbReference type="InterPro" id="IPR002104">
    <property type="entry name" value="Integrase_catalytic"/>
</dbReference>
<proteinExistence type="inferred from homology"/>
<dbReference type="KEGG" id="lue:DCD74_07120"/>
<accession>A0A344J625</accession>
<dbReference type="GO" id="GO:0015074">
    <property type="term" value="P:DNA integration"/>
    <property type="evidence" value="ECO:0007669"/>
    <property type="project" value="UniProtKB-KW"/>
</dbReference>
<dbReference type="Gene3D" id="1.10.150.130">
    <property type="match status" value="1"/>
</dbReference>
<dbReference type="CDD" id="cd01189">
    <property type="entry name" value="INT_ICEBs1_C_like"/>
    <property type="match status" value="1"/>
</dbReference>
<evidence type="ECO:0000256" key="2">
    <source>
        <dbReference type="ARBA" id="ARBA00022908"/>
    </source>
</evidence>
<dbReference type="EMBL" id="CP029556">
    <property type="protein sequence ID" value="AXA84485.1"/>
    <property type="molecule type" value="Genomic_DNA"/>
</dbReference>
<dbReference type="GO" id="GO:0003677">
    <property type="term" value="F:DNA binding"/>
    <property type="evidence" value="ECO:0007669"/>
    <property type="project" value="UniProtKB-KW"/>
</dbReference>
<evidence type="ECO:0000256" key="3">
    <source>
        <dbReference type="ARBA" id="ARBA00023125"/>
    </source>
</evidence>
<evidence type="ECO:0000256" key="1">
    <source>
        <dbReference type="ARBA" id="ARBA00008857"/>
    </source>
</evidence>
<dbReference type="PANTHER" id="PTHR30629">
    <property type="entry name" value="PROPHAGE INTEGRASE"/>
    <property type="match status" value="1"/>
</dbReference>
<evidence type="ECO:0000256" key="4">
    <source>
        <dbReference type="ARBA" id="ARBA00023172"/>
    </source>
</evidence>
<dbReference type="InterPro" id="IPR010998">
    <property type="entry name" value="Integrase_recombinase_N"/>
</dbReference>
<dbReference type="PROSITE" id="PS51898">
    <property type="entry name" value="TYR_RECOMBINASE"/>
    <property type="match status" value="1"/>
</dbReference>
<gene>
    <name evidence="6" type="ORF">DCD74_07120</name>
</gene>
<keyword evidence="2" id="KW-0229">DNA integration</keyword>
<keyword evidence="4" id="KW-0233">DNA recombination</keyword>
<dbReference type="AlphaFoldDB" id="A0A344J625"/>
<keyword evidence="3" id="KW-0238">DNA-binding</keyword>
<dbReference type="RefSeq" id="WP_112926698.1">
    <property type="nucleotide sequence ID" value="NZ_CP029556.1"/>
</dbReference>
<sequence>MDNVVALRAAARTDTLADFAETWFDQVSIGWRDTTQRRVDSILRCHVLPEFRRHDADGFDRAAMMAWRAKLVREGRCTPNRANAVMQVASQCLGERERQRGIANPCRDLRRLPVRRPAIQPFALPELRRLVEVAPPHLADYVWIRGLTGLRSGEANGLRWDCVNLGAGTLDIRRARADGRDCLPKNEFSERLIPLGTIVTQAMQRQWQRTGSSDGYVFQTLRRAPIDTQNFARRDWHRMLAATRLPYRCPEQLRHTAATLMLAAGEAPTFVSQILGHADCRMLLSTYARFMPGALGRTDGHAFERAVSTDGATLS</sequence>
<dbReference type="InterPro" id="IPR013762">
    <property type="entry name" value="Integrase-like_cat_sf"/>
</dbReference>
<dbReference type="Proteomes" id="UP000251842">
    <property type="component" value="Chromosome"/>
</dbReference>
<dbReference type="Pfam" id="PF14659">
    <property type="entry name" value="Phage_int_SAM_3"/>
    <property type="match status" value="1"/>
</dbReference>
<evidence type="ECO:0000313" key="7">
    <source>
        <dbReference type="Proteomes" id="UP000251842"/>
    </source>
</evidence>
<organism evidence="6 7">
    <name type="scientific">Solilutibacter oculi</name>
    <dbReference type="NCBI Taxonomy" id="2698682"/>
    <lineage>
        <taxon>Bacteria</taxon>
        <taxon>Pseudomonadati</taxon>
        <taxon>Pseudomonadota</taxon>
        <taxon>Gammaproteobacteria</taxon>
        <taxon>Lysobacterales</taxon>
        <taxon>Lysobacteraceae</taxon>
        <taxon>Solilutibacter</taxon>
    </lineage>
</organism>
<dbReference type="SUPFAM" id="SSF56349">
    <property type="entry name" value="DNA breaking-rejoining enzymes"/>
    <property type="match status" value="1"/>
</dbReference>
<dbReference type="GO" id="GO:0006310">
    <property type="term" value="P:DNA recombination"/>
    <property type="evidence" value="ECO:0007669"/>
    <property type="project" value="UniProtKB-KW"/>
</dbReference>
<dbReference type="Gene3D" id="1.10.443.10">
    <property type="entry name" value="Intergrase catalytic core"/>
    <property type="match status" value="1"/>
</dbReference>
<dbReference type="InterPro" id="IPR050808">
    <property type="entry name" value="Phage_Integrase"/>
</dbReference>
<feature type="domain" description="Tyr recombinase" evidence="5">
    <location>
        <begin position="115"/>
        <end position="300"/>
    </location>
</feature>
<dbReference type="OrthoDB" id="9057547at2"/>
<dbReference type="PANTHER" id="PTHR30629:SF2">
    <property type="entry name" value="PROPHAGE INTEGRASE INTS-RELATED"/>
    <property type="match status" value="1"/>
</dbReference>
<evidence type="ECO:0000259" key="5">
    <source>
        <dbReference type="PROSITE" id="PS51898"/>
    </source>
</evidence>